<keyword evidence="2" id="KW-1185">Reference proteome</keyword>
<comment type="caution">
    <text evidence="1">The sequence shown here is derived from an EMBL/GenBank/DDBJ whole genome shotgun (WGS) entry which is preliminary data.</text>
</comment>
<gene>
    <name evidence="1" type="ORF">LF1_21310</name>
</gene>
<sequence>MPTRLNDLERLHGVGGILNPGGPSYESDLALIKTMPDQVRFDCLASSLGHSIDCSANGRKTAASGNYWRI</sequence>
<evidence type="ECO:0000313" key="1">
    <source>
        <dbReference type="EMBL" id="KAA1259597.1"/>
    </source>
</evidence>
<name>A0A5B1CEL9_9BACT</name>
<accession>A0A5B1CEL9</accession>
<dbReference type="Proteomes" id="UP000322699">
    <property type="component" value="Unassembled WGS sequence"/>
</dbReference>
<dbReference type="EMBL" id="VRLW01000001">
    <property type="protein sequence ID" value="KAA1259597.1"/>
    <property type="molecule type" value="Genomic_DNA"/>
</dbReference>
<organism evidence="1 2">
    <name type="scientific">Rubripirellula obstinata</name>
    <dbReference type="NCBI Taxonomy" id="406547"/>
    <lineage>
        <taxon>Bacteria</taxon>
        <taxon>Pseudomonadati</taxon>
        <taxon>Planctomycetota</taxon>
        <taxon>Planctomycetia</taxon>
        <taxon>Pirellulales</taxon>
        <taxon>Pirellulaceae</taxon>
        <taxon>Rubripirellula</taxon>
    </lineage>
</organism>
<evidence type="ECO:0000313" key="2">
    <source>
        <dbReference type="Proteomes" id="UP000322699"/>
    </source>
</evidence>
<protein>
    <submittedName>
        <fullName evidence="1">Uncharacterized protein</fullName>
    </submittedName>
</protein>
<dbReference type="AlphaFoldDB" id="A0A5B1CEL9"/>
<reference evidence="1 2" key="1">
    <citation type="submission" date="2019-08" db="EMBL/GenBank/DDBJ databases">
        <title>Deep-cultivation of Planctomycetes and their phenomic and genomic characterization uncovers novel biology.</title>
        <authorList>
            <person name="Wiegand S."/>
            <person name="Jogler M."/>
            <person name="Boedeker C."/>
            <person name="Pinto D."/>
            <person name="Vollmers J."/>
            <person name="Rivas-Marin E."/>
            <person name="Kohn T."/>
            <person name="Peeters S.H."/>
            <person name="Heuer A."/>
            <person name="Rast P."/>
            <person name="Oberbeckmann S."/>
            <person name="Bunk B."/>
            <person name="Jeske O."/>
            <person name="Meyerdierks A."/>
            <person name="Storesund J.E."/>
            <person name="Kallscheuer N."/>
            <person name="Luecker S."/>
            <person name="Lage O.M."/>
            <person name="Pohl T."/>
            <person name="Merkel B.J."/>
            <person name="Hornburger P."/>
            <person name="Mueller R.-W."/>
            <person name="Bruemmer F."/>
            <person name="Labrenz M."/>
            <person name="Spormann A.M."/>
            <person name="Op Den Camp H."/>
            <person name="Overmann J."/>
            <person name="Amann R."/>
            <person name="Jetten M.S.M."/>
            <person name="Mascher T."/>
            <person name="Medema M.H."/>
            <person name="Devos D.P."/>
            <person name="Kaster A.-K."/>
            <person name="Ovreas L."/>
            <person name="Rohde M."/>
            <person name="Galperin M.Y."/>
            <person name="Jogler C."/>
        </authorList>
    </citation>
    <scope>NUCLEOTIDE SEQUENCE [LARGE SCALE GENOMIC DNA]</scope>
    <source>
        <strain evidence="1 2">LF1</strain>
    </source>
</reference>
<proteinExistence type="predicted"/>